<evidence type="ECO:0000256" key="7">
    <source>
        <dbReference type="ARBA" id="ARBA00023242"/>
    </source>
</evidence>
<evidence type="ECO:0000256" key="6">
    <source>
        <dbReference type="ARBA" id="ARBA00022884"/>
    </source>
</evidence>
<dbReference type="GO" id="GO:0000049">
    <property type="term" value="F:tRNA binding"/>
    <property type="evidence" value="ECO:0007669"/>
    <property type="project" value="UniProtKB-UniRule"/>
</dbReference>
<evidence type="ECO:0000259" key="13">
    <source>
        <dbReference type="Pfam" id="PF19282"/>
    </source>
</evidence>
<protein>
    <recommendedName>
        <fullName evidence="2 10">Exportin-T</fullName>
    </recommendedName>
    <alternativeName>
        <fullName evidence="8 10">Exportin(tRNA)</fullName>
    </alternativeName>
    <alternativeName>
        <fullName evidence="9 10">tRNA exportin</fullName>
    </alternativeName>
</protein>
<dbReference type="Gene3D" id="1.25.10.10">
    <property type="entry name" value="Leucine-rich Repeat Variant"/>
    <property type="match status" value="1"/>
</dbReference>
<dbReference type="GO" id="GO:0031267">
    <property type="term" value="F:small GTPase binding"/>
    <property type="evidence" value="ECO:0007669"/>
    <property type="project" value="InterPro"/>
</dbReference>
<comment type="subcellular location">
    <subcellularLocation>
        <location evidence="1 10">Cytoplasm</location>
    </subcellularLocation>
    <subcellularLocation>
        <location evidence="10">Nucleus</location>
    </subcellularLocation>
    <text evidence="10">Shuttles between the nucleus and the cytoplasm.</text>
</comment>
<keyword evidence="4 10" id="KW-0963">Cytoplasm</keyword>
<dbReference type="InterPro" id="IPR045546">
    <property type="entry name" value="Exportin-T_C"/>
</dbReference>
<dbReference type="GO" id="GO:0005737">
    <property type="term" value="C:cytoplasm"/>
    <property type="evidence" value="ECO:0007669"/>
    <property type="project" value="UniProtKB-SubCell"/>
</dbReference>
<dbReference type="GO" id="GO:0016363">
    <property type="term" value="C:nuclear matrix"/>
    <property type="evidence" value="ECO:0007669"/>
    <property type="project" value="TreeGrafter"/>
</dbReference>
<evidence type="ECO:0000256" key="10">
    <source>
        <dbReference type="RuleBase" id="RU366037"/>
    </source>
</evidence>
<dbReference type="PANTHER" id="PTHR15952">
    <property type="entry name" value="EXPORTIN-T/LOS1"/>
    <property type="match status" value="1"/>
</dbReference>
<evidence type="ECO:0000256" key="9">
    <source>
        <dbReference type="ARBA" id="ARBA00032199"/>
    </source>
</evidence>
<evidence type="ECO:0000256" key="8">
    <source>
        <dbReference type="ARBA" id="ARBA00029784"/>
    </source>
</evidence>
<proteinExistence type="inferred from homology"/>
<dbReference type="InterPro" id="IPR011989">
    <property type="entry name" value="ARM-like"/>
</dbReference>
<evidence type="ECO:0000256" key="11">
    <source>
        <dbReference type="SAM" id="MobiDB-lite"/>
    </source>
</evidence>
<evidence type="ECO:0000256" key="1">
    <source>
        <dbReference type="ARBA" id="ARBA00004496"/>
    </source>
</evidence>
<keyword evidence="3 10" id="KW-0813">Transport</keyword>
<comment type="similarity">
    <text evidence="10">Belongs to the exportin family.</text>
</comment>
<comment type="function">
    <text evidence="10">tRNA nucleus export receptor which facilitates tRNA translocation across the nuclear pore complex.</text>
</comment>
<evidence type="ECO:0000259" key="12">
    <source>
        <dbReference type="Pfam" id="PF08389"/>
    </source>
</evidence>
<keyword evidence="7 10" id="KW-0539">Nucleus</keyword>
<accession>A0AAV1I6V4</accession>
<evidence type="ECO:0000256" key="5">
    <source>
        <dbReference type="ARBA" id="ARBA00022555"/>
    </source>
</evidence>
<dbReference type="Proteomes" id="UP001314263">
    <property type="component" value="Unassembled WGS sequence"/>
</dbReference>
<dbReference type="InterPro" id="IPR016024">
    <property type="entry name" value="ARM-type_fold"/>
</dbReference>
<dbReference type="EMBL" id="CAUYUE010000007">
    <property type="protein sequence ID" value="CAK0782799.1"/>
    <property type="molecule type" value="Genomic_DNA"/>
</dbReference>
<evidence type="ECO:0000313" key="15">
    <source>
        <dbReference type="Proteomes" id="UP001314263"/>
    </source>
</evidence>
<keyword evidence="15" id="KW-1185">Reference proteome</keyword>
<dbReference type="SUPFAM" id="SSF48371">
    <property type="entry name" value="ARM repeat"/>
    <property type="match status" value="1"/>
</dbReference>
<gene>
    <name evidence="14" type="ORF">CVIRNUC_005994</name>
</gene>
<organism evidence="14 15">
    <name type="scientific">Coccomyxa viridis</name>
    <dbReference type="NCBI Taxonomy" id="1274662"/>
    <lineage>
        <taxon>Eukaryota</taxon>
        <taxon>Viridiplantae</taxon>
        <taxon>Chlorophyta</taxon>
        <taxon>core chlorophytes</taxon>
        <taxon>Trebouxiophyceae</taxon>
        <taxon>Trebouxiophyceae incertae sedis</taxon>
        <taxon>Coccomyxaceae</taxon>
        <taxon>Coccomyxa</taxon>
    </lineage>
</organism>
<evidence type="ECO:0000256" key="2">
    <source>
        <dbReference type="ARBA" id="ARBA00018928"/>
    </source>
</evidence>
<feature type="domain" description="Exportin-T C-terminal" evidence="13">
    <location>
        <begin position="342"/>
        <end position="1020"/>
    </location>
</feature>
<feature type="region of interest" description="Disordered" evidence="11">
    <location>
        <begin position="1026"/>
        <end position="1065"/>
    </location>
</feature>
<keyword evidence="6 10" id="KW-0694">RNA-binding</keyword>
<keyword evidence="5 10" id="KW-0820">tRNA-binding</keyword>
<evidence type="ECO:0000256" key="4">
    <source>
        <dbReference type="ARBA" id="ARBA00022490"/>
    </source>
</evidence>
<dbReference type="InterPro" id="IPR040017">
    <property type="entry name" value="XPOT"/>
</dbReference>
<dbReference type="GO" id="GO:0005643">
    <property type="term" value="C:nuclear pore"/>
    <property type="evidence" value="ECO:0007669"/>
    <property type="project" value="TreeGrafter"/>
</dbReference>
<dbReference type="GO" id="GO:0071528">
    <property type="term" value="P:tRNA re-export from nucleus"/>
    <property type="evidence" value="ECO:0007669"/>
    <property type="project" value="UniProtKB-UniRule"/>
</dbReference>
<feature type="domain" description="Exportin-1/Importin-beta-like" evidence="12">
    <location>
        <begin position="104"/>
        <end position="249"/>
    </location>
</feature>
<dbReference type="Pfam" id="PF19282">
    <property type="entry name" value="Exportin-T"/>
    <property type="match status" value="1"/>
</dbReference>
<dbReference type="PANTHER" id="PTHR15952:SF11">
    <property type="entry name" value="EXPORTIN-T"/>
    <property type="match status" value="1"/>
</dbReference>
<dbReference type="InterPro" id="IPR013598">
    <property type="entry name" value="Exportin-1/Importin-b-like"/>
</dbReference>
<sequence length="1065" mass="114058">MAADQADDLDKAILISFAQDGQVEESLKRQAAAYCGEFKASPGCLEVCLRRLPSSPYIEVRFWCLQTVHEILQSRPTRVEPQQLELVKQTVWSWVRGAGQNSIPAFLKNKIAQNAACLLQMDFEGQWAMLMGILPDGAGAADMLCRILVAIDEDIVSLDIPRSPDGIKASMEFKDTMRETCLTDLAGIWYNLVATYSESNPDLAEAVLAAVRRYVSWIDIGLVANNRFVPMLVALLGAASGGLAGAAADVLSEIVLKRMDSTAKLRLVQQLSLGPMMAAWAERQLAQPSALEVIGPQCARLLSALVTEALEAWKKVENSIVSFTAVGISIDSEAASEASAACTTAQALIVSLFPAVLSTLQSGDEEVEGALVPFLQAYVARLRAGQKRGSPASQESRQHVRGILEAVAGCAKYPDTSSAAALDPSDRSAQALAAAEAEHAAAERRQELFVLLRNAAKVFPEEGYAVVGPRLQALASEGDTDFKDAELAVTLLYELGEGASEEAMKPGTGALAQLAQGVMQMKVPASHHRLVSLAIMETFVRYNRVLQHSQHCLPSVLQTFLGDKGIGHPDKAVGTRACYLFSRLAKSLRQNLRPLLSDILVRLQPHLAHILASPLPEAEPAAKGLKTKAAQSQGASMDDRLYAFEAAGQLLGQEDLAIDEQEAAVRSLLQPLQQQMDEQLASAGKAPQGSVQRRAAEALVQQALDAASRASKGFSLALCTQKRPRLGDLLAGPLQAAISIPQVLPENRVLRGRLISFLHRLVECLGERLLPYLPPALSALLPLTADASTVSDVCALLSQLALKYKAALVPLLAEVVPEMVARVHALLPASYDWSGADGKPGASEDRRERAEVQRSYYAFLNALAQSRLLQCLQGSAGTLDAVLEALLRGASTHIEPQTRKTCVQVLRQLVLEMRDASGAVPQQLKSFVMEQCAGTVCLAALRNSRLDVRDAAVSTLLTDLTQLLLTCAAASGGELPNYLKMHVLPRLSIPPGLQEGIVKDVAEGEASAKQLKGHLKSLLQAVNGLASKHGSSSSREGREASATNGVMPKMSDPRMSDGMLSGMSD</sequence>
<evidence type="ECO:0000256" key="3">
    <source>
        <dbReference type="ARBA" id="ARBA00022448"/>
    </source>
</evidence>
<name>A0AAV1I6V4_9CHLO</name>
<dbReference type="AlphaFoldDB" id="A0AAV1I6V4"/>
<comment type="caution">
    <text evidence="14">The sequence shown here is derived from an EMBL/GenBank/DDBJ whole genome shotgun (WGS) entry which is preliminary data.</text>
</comment>
<reference evidence="14 15" key="1">
    <citation type="submission" date="2023-10" db="EMBL/GenBank/DDBJ databases">
        <authorList>
            <person name="Maclean D."/>
            <person name="Macfadyen A."/>
        </authorList>
    </citation>
    <scope>NUCLEOTIDE SEQUENCE [LARGE SCALE GENOMIC DNA]</scope>
</reference>
<evidence type="ECO:0000313" key="14">
    <source>
        <dbReference type="EMBL" id="CAK0782799.1"/>
    </source>
</evidence>
<dbReference type="Pfam" id="PF08389">
    <property type="entry name" value="Xpo1"/>
    <property type="match status" value="1"/>
</dbReference>